<keyword evidence="4" id="KW-1185">Reference proteome</keyword>
<evidence type="ECO:0000313" key="3">
    <source>
        <dbReference type="EMBL" id="KAK8975486.1"/>
    </source>
</evidence>
<evidence type="ECO:0000259" key="2">
    <source>
        <dbReference type="Pfam" id="PF03732"/>
    </source>
</evidence>
<comment type="caution">
    <text evidence="3">The sequence shown here is derived from an EMBL/GenBank/DDBJ whole genome shotgun (WGS) entry which is preliminary data.</text>
</comment>
<feature type="compositionally biased region" description="Basic and acidic residues" evidence="1">
    <location>
        <begin position="306"/>
        <end position="316"/>
    </location>
</feature>
<feature type="region of interest" description="Disordered" evidence="1">
    <location>
        <begin position="510"/>
        <end position="553"/>
    </location>
</feature>
<name>A0ABR2NH28_9ROSI</name>
<feature type="compositionally biased region" description="Basic and acidic residues" evidence="1">
    <location>
        <begin position="526"/>
        <end position="553"/>
    </location>
</feature>
<proteinExistence type="predicted"/>
<feature type="region of interest" description="Disordered" evidence="1">
    <location>
        <begin position="253"/>
        <end position="274"/>
    </location>
</feature>
<protein>
    <recommendedName>
        <fullName evidence="2">Retrotransposon gag domain-containing protein</fullName>
    </recommendedName>
</protein>
<dbReference type="EMBL" id="JBBPBN010000145">
    <property type="protein sequence ID" value="KAK8975486.1"/>
    <property type="molecule type" value="Genomic_DNA"/>
</dbReference>
<dbReference type="PANTHER" id="PTHR32108">
    <property type="entry name" value="DNA-DIRECTED RNA POLYMERASE SUBUNIT ALPHA"/>
    <property type="match status" value="1"/>
</dbReference>
<feature type="region of interest" description="Disordered" evidence="1">
    <location>
        <begin position="290"/>
        <end position="319"/>
    </location>
</feature>
<dbReference type="Pfam" id="PF03732">
    <property type="entry name" value="Retrotrans_gag"/>
    <property type="match status" value="1"/>
</dbReference>
<dbReference type="CDD" id="cd00303">
    <property type="entry name" value="retropepsin_like"/>
    <property type="match status" value="1"/>
</dbReference>
<feature type="compositionally biased region" description="Polar residues" evidence="1">
    <location>
        <begin position="296"/>
        <end position="305"/>
    </location>
</feature>
<dbReference type="InterPro" id="IPR021109">
    <property type="entry name" value="Peptidase_aspartic_dom_sf"/>
</dbReference>
<dbReference type="Gene3D" id="2.40.70.10">
    <property type="entry name" value="Acid Proteases"/>
    <property type="match status" value="1"/>
</dbReference>
<sequence>MEKRKENKVKRCNGVNQAQLDYCSVGFNCQCFYLFYCGCFNNLPRQDDKGDVSAETKGPSWAVAWADDQISAERLAVLWLISKLYALWASDWILPSLWTSVGTTFVLECLEEYSGYNAFHFVFSLSAAAGSFGRSAARWYTQLNKTNIRTWRDLSRAFLEHYKHVTDMVPGRTALQSMEQKPNESFRQYAQRWREVAAQVQPPLLENEVTLLFVNTLKDDFYDHMLDHATKPFADMVMTGELIQAAIKSGRIEGGNDSRKHFKKRDNEVNTTSSYNSGYSTGLIIGQPNQAAAPAVSTQSSTNQETRNKGEKKEKPSLTPIPIQYEELFPQLVESRLVAPLYIAPIQPPYPPLFNPNVKCDYHAENPGHHIDNCTAFKYVVEQLLKAGMLFFETSEKNPMPNHKGVNAIIEERRKKVKESLSEVLAPMRWDGHEIQECAEFRKITQGMMDSRELEFFEKTTGREDQDICASYESLTQKSYSGLRPLVIKVASKSSEAVVATTSGEVGNFTRSGRCYSTQPNAEPSKIQKGDAHGDKSRPNLDEEPEPEYHEPVKEAEAKEFLKILNTNLIDMVDRLVSNIAMDNFISFSDDEIPKYARGSYKALHITTCCKGYMLPGVLIYNGSALNVLPLVTLKKLPVDGTHMKVYRNAVRAFDGTQCDVLGKITIPLLIGPTEYEVDFVVMDIKLAYSCLLGRPWIHAAGAVPSTLHQKLKFVIDGKLVTVQAEEDIITTVSTNTPYIEMDEDTMECSFRSLELVTATFVKENNIVRRPRLSRCAKMQVRQTFGKGAWIGKGFGKQLQGRLYPVFIRGKVDKFGLGYQPNRQERRAAIIKNQERRKARLNGEEMPWDQMTFPPIG</sequence>
<organism evidence="3 4">
    <name type="scientific">Hibiscus sabdariffa</name>
    <name type="common">roselle</name>
    <dbReference type="NCBI Taxonomy" id="183260"/>
    <lineage>
        <taxon>Eukaryota</taxon>
        <taxon>Viridiplantae</taxon>
        <taxon>Streptophyta</taxon>
        <taxon>Embryophyta</taxon>
        <taxon>Tracheophyta</taxon>
        <taxon>Spermatophyta</taxon>
        <taxon>Magnoliopsida</taxon>
        <taxon>eudicotyledons</taxon>
        <taxon>Gunneridae</taxon>
        <taxon>Pentapetalae</taxon>
        <taxon>rosids</taxon>
        <taxon>malvids</taxon>
        <taxon>Malvales</taxon>
        <taxon>Malvaceae</taxon>
        <taxon>Malvoideae</taxon>
        <taxon>Hibiscus</taxon>
    </lineage>
</organism>
<feature type="compositionally biased region" description="Polar residues" evidence="1">
    <location>
        <begin position="510"/>
        <end position="522"/>
    </location>
</feature>
<evidence type="ECO:0000256" key="1">
    <source>
        <dbReference type="SAM" id="MobiDB-lite"/>
    </source>
</evidence>
<reference evidence="3 4" key="1">
    <citation type="journal article" date="2024" name="G3 (Bethesda)">
        <title>Genome assembly of Hibiscus sabdariffa L. provides insights into metabolisms of medicinal natural products.</title>
        <authorList>
            <person name="Kim T."/>
        </authorList>
    </citation>
    <scope>NUCLEOTIDE SEQUENCE [LARGE SCALE GENOMIC DNA]</scope>
    <source>
        <strain evidence="3">TK-2024</strain>
        <tissue evidence="3">Old leaves</tissue>
    </source>
</reference>
<dbReference type="Proteomes" id="UP001396334">
    <property type="component" value="Unassembled WGS sequence"/>
</dbReference>
<evidence type="ECO:0000313" key="4">
    <source>
        <dbReference type="Proteomes" id="UP001396334"/>
    </source>
</evidence>
<dbReference type="PANTHER" id="PTHR32108:SF5">
    <property type="entry name" value="DYNACTIN SUBUNIT 1-LIKE"/>
    <property type="match status" value="1"/>
</dbReference>
<dbReference type="InterPro" id="IPR005162">
    <property type="entry name" value="Retrotrans_gag_dom"/>
</dbReference>
<accession>A0ABR2NH28</accession>
<feature type="domain" description="Retrotransposon gag" evidence="2">
    <location>
        <begin position="132"/>
        <end position="202"/>
    </location>
</feature>
<gene>
    <name evidence="3" type="ORF">V6N11_069916</name>
</gene>